<evidence type="ECO:0000256" key="1">
    <source>
        <dbReference type="ARBA" id="ARBA00010996"/>
    </source>
</evidence>
<name>A0A9W6MSV4_9HYPH</name>
<feature type="binding site" evidence="5">
    <location>
        <position position="70"/>
    </location>
    <ligand>
        <name>Cu cation</name>
        <dbReference type="ChEBI" id="CHEBI:23378"/>
    </ligand>
</feature>
<keyword evidence="4 7" id="KW-0408">Iron</keyword>
<dbReference type="InterPro" id="IPR036909">
    <property type="entry name" value="Cyt_c-like_dom_sf"/>
</dbReference>
<evidence type="ECO:0000313" key="11">
    <source>
        <dbReference type="EMBL" id="MBM7852398.1"/>
    </source>
</evidence>
<dbReference type="Pfam" id="PF02630">
    <property type="entry name" value="SCO1-SenC"/>
    <property type="match status" value="1"/>
</dbReference>
<dbReference type="EMBL" id="JAFBCY010000003">
    <property type="protein sequence ID" value="MBM7852398.1"/>
    <property type="molecule type" value="Genomic_DNA"/>
</dbReference>
<keyword evidence="6" id="KW-1015">Disulfide bond</keyword>
<evidence type="ECO:0000256" key="7">
    <source>
        <dbReference type="PROSITE-ProRule" id="PRU00433"/>
    </source>
</evidence>
<reference evidence="10" key="3">
    <citation type="submission" date="2023-01" db="EMBL/GenBank/DDBJ databases">
        <authorList>
            <person name="Sun Q."/>
            <person name="Evtushenko L."/>
        </authorList>
    </citation>
    <scope>NUCLEOTIDE SEQUENCE</scope>
    <source>
        <strain evidence="10">VKM B-1606</strain>
    </source>
</reference>
<evidence type="ECO:0000259" key="9">
    <source>
        <dbReference type="PROSITE" id="PS51007"/>
    </source>
</evidence>
<organism evidence="10 13">
    <name type="scientific">Methylopila capsulata</name>
    <dbReference type="NCBI Taxonomy" id="61654"/>
    <lineage>
        <taxon>Bacteria</taxon>
        <taxon>Pseudomonadati</taxon>
        <taxon>Pseudomonadota</taxon>
        <taxon>Alphaproteobacteria</taxon>
        <taxon>Hyphomicrobiales</taxon>
        <taxon>Methylopilaceae</taxon>
        <taxon>Methylopila</taxon>
    </lineage>
</organism>
<dbReference type="PANTHER" id="PTHR12151:SF25">
    <property type="entry name" value="LINALOOL DEHYDRATASE_ISOMERASE DOMAIN-CONTAINING PROTEIN"/>
    <property type="match status" value="1"/>
</dbReference>
<evidence type="ECO:0000256" key="5">
    <source>
        <dbReference type="PIRSR" id="PIRSR603782-1"/>
    </source>
</evidence>
<feature type="signal peptide" evidence="8">
    <location>
        <begin position="1"/>
        <end position="25"/>
    </location>
</feature>
<gene>
    <name evidence="10" type="ORF">GCM10008170_26260</name>
    <name evidence="11" type="ORF">JOD31_002640</name>
</gene>
<dbReference type="GO" id="GO:0020037">
    <property type="term" value="F:heme binding"/>
    <property type="evidence" value="ECO:0007669"/>
    <property type="project" value="InterPro"/>
</dbReference>
<dbReference type="InterPro" id="IPR003782">
    <property type="entry name" value="SCO1/SenC"/>
</dbReference>
<dbReference type="GO" id="GO:0046872">
    <property type="term" value="F:metal ion binding"/>
    <property type="evidence" value="ECO:0007669"/>
    <property type="project" value="UniProtKB-KW"/>
</dbReference>
<reference evidence="11 12" key="2">
    <citation type="submission" date="2021-01" db="EMBL/GenBank/DDBJ databases">
        <title>Genomic Encyclopedia of Type Strains, Phase IV (KMG-IV): sequencing the most valuable type-strain genomes for metagenomic binning, comparative biology and taxonomic classification.</title>
        <authorList>
            <person name="Goeker M."/>
        </authorList>
    </citation>
    <scope>NUCLEOTIDE SEQUENCE [LARGE SCALE GENOMIC DNA]</scope>
    <source>
        <strain evidence="11 12">DSM 6130</strain>
    </source>
</reference>
<feature type="chain" id="PRO_5040774907" evidence="8">
    <location>
        <begin position="26"/>
        <end position="306"/>
    </location>
</feature>
<keyword evidence="12" id="KW-1185">Reference proteome</keyword>
<feature type="disulfide bond" description="Redox-active" evidence="6">
    <location>
        <begin position="70"/>
        <end position="74"/>
    </location>
</feature>
<keyword evidence="8" id="KW-0732">Signal</keyword>
<proteinExistence type="inferred from homology"/>
<dbReference type="CDD" id="cd02968">
    <property type="entry name" value="SCO"/>
    <property type="match status" value="1"/>
</dbReference>
<dbReference type="Proteomes" id="UP001143400">
    <property type="component" value="Unassembled WGS sequence"/>
</dbReference>
<keyword evidence="3 5" id="KW-0479">Metal-binding</keyword>
<keyword evidence="5" id="KW-0186">Copper</keyword>
<evidence type="ECO:0000313" key="12">
    <source>
        <dbReference type="Proteomes" id="UP000758856"/>
    </source>
</evidence>
<comment type="caution">
    <text evidence="10">The sequence shown here is derived from an EMBL/GenBank/DDBJ whole genome shotgun (WGS) entry which is preliminary data.</text>
</comment>
<evidence type="ECO:0000256" key="8">
    <source>
        <dbReference type="SAM" id="SignalP"/>
    </source>
</evidence>
<dbReference type="Pfam" id="PF00034">
    <property type="entry name" value="Cytochrom_C"/>
    <property type="match status" value="1"/>
</dbReference>
<dbReference type="PANTHER" id="PTHR12151">
    <property type="entry name" value="ELECTRON TRANSPORT PROTIN SCO1/SENC FAMILY MEMBER"/>
    <property type="match status" value="1"/>
</dbReference>
<dbReference type="Proteomes" id="UP000758856">
    <property type="component" value="Unassembled WGS sequence"/>
</dbReference>
<comment type="similarity">
    <text evidence="1">Belongs to the SCO1/2 family.</text>
</comment>
<dbReference type="InterPro" id="IPR009056">
    <property type="entry name" value="Cyt_c-like_dom"/>
</dbReference>
<dbReference type="InterPro" id="IPR036249">
    <property type="entry name" value="Thioredoxin-like_sf"/>
</dbReference>
<reference evidence="10" key="1">
    <citation type="journal article" date="2014" name="Int. J. Syst. Evol. Microbiol.">
        <title>Complete genome sequence of Corynebacterium casei LMG S-19264T (=DSM 44701T), isolated from a smear-ripened cheese.</title>
        <authorList>
            <consortium name="US DOE Joint Genome Institute (JGI-PGF)"/>
            <person name="Walter F."/>
            <person name="Albersmeier A."/>
            <person name="Kalinowski J."/>
            <person name="Ruckert C."/>
        </authorList>
    </citation>
    <scope>NUCLEOTIDE SEQUENCE</scope>
    <source>
        <strain evidence="10">VKM B-1606</strain>
    </source>
</reference>
<dbReference type="RefSeq" id="WP_204950792.1">
    <property type="nucleotide sequence ID" value="NZ_BSFF01000003.1"/>
</dbReference>
<evidence type="ECO:0000256" key="4">
    <source>
        <dbReference type="ARBA" id="ARBA00023004"/>
    </source>
</evidence>
<evidence type="ECO:0000313" key="10">
    <source>
        <dbReference type="EMBL" id="GLK56607.1"/>
    </source>
</evidence>
<dbReference type="SUPFAM" id="SSF52833">
    <property type="entry name" value="Thioredoxin-like"/>
    <property type="match status" value="1"/>
</dbReference>
<accession>A0A9W6MSV4</accession>
<evidence type="ECO:0000256" key="6">
    <source>
        <dbReference type="PIRSR" id="PIRSR603782-2"/>
    </source>
</evidence>
<dbReference type="SUPFAM" id="SSF46626">
    <property type="entry name" value="Cytochrome c"/>
    <property type="match status" value="1"/>
</dbReference>
<protein>
    <submittedName>
        <fullName evidence="11">Protein SCO1/2</fullName>
    </submittedName>
</protein>
<evidence type="ECO:0000256" key="2">
    <source>
        <dbReference type="ARBA" id="ARBA00022617"/>
    </source>
</evidence>
<sequence>MFQRSSVALVVFALIWAGGPRPSAAADGPRWGGDYVPNVAVIAQDGRSLRFRDDAVRGKIIVLSFIYTACSNICPLVTARLSQLQDSLRDVLGRSVFFVSVSIDPVNDTPEKLAAFAAAFRTDPSWLFLTGDFADINVIRYKLGERTQALTQHRNDILLFNDRTGDWQRASAFDDIELLALTVRSMDPQWRGAMGRGSETPDALAPEAPLGVLSHQPAGQSLFLKLCASCHTVGLGPRIGPDLTGLLQRRDRRWAARYLADPEALRAERDPTAIQLAESFAPARMPTLGLSEGDIEDLMAFIETPK</sequence>
<evidence type="ECO:0000313" key="13">
    <source>
        <dbReference type="Proteomes" id="UP001143400"/>
    </source>
</evidence>
<feature type="domain" description="Cytochrome c" evidence="9">
    <location>
        <begin position="214"/>
        <end position="306"/>
    </location>
</feature>
<dbReference type="GO" id="GO:0009055">
    <property type="term" value="F:electron transfer activity"/>
    <property type="evidence" value="ECO:0007669"/>
    <property type="project" value="InterPro"/>
</dbReference>
<dbReference type="PROSITE" id="PS51007">
    <property type="entry name" value="CYTC"/>
    <property type="match status" value="1"/>
</dbReference>
<dbReference type="EMBL" id="BSFF01000003">
    <property type="protein sequence ID" value="GLK56607.1"/>
    <property type="molecule type" value="Genomic_DNA"/>
</dbReference>
<evidence type="ECO:0000256" key="3">
    <source>
        <dbReference type="ARBA" id="ARBA00022723"/>
    </source>
</evidence>
<dbReference type="Gene3D" id="1.10.760.10">
    <property type="entry name" value="Cytochrome c-like domain"/>
    <property type="match status" value="1"/>
</dbReference>
<dbReference type="Gene3D" id="3.40.30.10">
    <property type="entry name" value="Glutaredoxin"/>
    <property type="match status" value="1"/>
</dbReference>
<feature type="binding site" evidence="5">
    <location>
        <position position="74"/>
    </location>
    <ligand>
        <name>Cu cation</name>
        <dbReference type="ChEBI" id="CHEBI:23378"/>
    </ligand>
</feature>
<keyword evidence="2 7" id="KW-0349">Heme</keyword>
<dbReference type="AlphaFoldDB" id="A0A9W6MSV4"/>